<dbReference type="SMART" id="SM00100">
    <property type="entry name" value="cNMP"/>
    <property type="match status" value="1"/>
</dbReference>
<keyword evidence="6" id="KW-0418">Kinase</keyword>
<name>Q82V15_NITEU</name>
<dbReference type="Pfam" id="PF00027">
    <property type="entry name" value="cNMP_binding"/>
    <property type="match status" value="1"/>
</dbReference>
<dbReference type="AlphaFoldDB" id="Q82V15"/>
<dbReference type="eggNOG" id="COG0664">
    <property type="taxonomic scope" value="Bacteria"/>
</dbReference>
<dbReference type="InterPro" id="IPR036390">
    <property type="entry name" value="WH_DNA-bd_sf"/>
</dbReference>
<dbReference type="EMBL" id="AL954747">
    <property type="protein sequence ID" value="CAD85207.1"/>
    <property type="molecule type" value="Genomic_DNA"/>
</dbReference>
<keyword evidence="1" id="KW-0805">Transcription regulation</keyword>
<reference evidence="6 7" key="1">
    <citation type="journal article" date="2003" name="J. Bacteriol.">
        <title>Complete genome sequence of the ammonia-oxidizing bacterium and obligate chemolithoautotroph Nitrosomonas europaea.</title>
        <authorList>
            <person name="Chain P."/>
            <person name="Lamerdin J."/>
            <person name="Larimer F."/>
            <person name="Regala W."/>
            <person name="Land M."/>
            <person name="Hauser L."/>
            <person name="Hooper A."/>
            <person name="Klotz M."/>
            <person name="Norton J."/>
            <person name="Sayavedra-Soto L."/>
            <person name="Arciero D."/>
            <person name="Hommes N."/>
            <person name="Whittaker M."/>
            <person name="Arp D."/>
        </authorList>
    </citation>
    <scope>NUCLEOTIDE SEQUENCE [LARGE SCALE GENOMIC DNA]</scope>
    <source>
        <strain evidence="7">ATCC 19718 / CIP 103999 / KCTC 2705 / NBRC 14298</strain>
    </source>
</reference>
<dbReference type="InterPro" id="IPR018490">
    <property type="entry name" value="cNMP-bd_dom_sf"/>
</dbReference>
<feature type="domain" description="Cyclic nucleotide-binding" evidence="4">
    <location>
        <begin position="28"/>
        <end position="131"/>
    </location>
</feature>
<dbReference type="HOGENOM" id="CLU_075053_3_5_4"/>
<dbReference type="GO" id="GO:0005829">
    <property type="term" value="C:cytosol"/>
    <property type="evidence" value="ECO:0007669"/>
    <property type="project" value="TreeGrafter"/>
</dbReference>
<dbReference type="InterPro" id="IPR036388">
    <property type="entry name" value="WH-like_DNA-bd_sf"/>
</dbReference>
<dbReference type="KEGG" id="neu:NE1296"/>
<dbReference type="CDD" id="cd00038">
    <property type="entry name" value="CAP_ED"/>
    <property type="match status" value="1"/>
</dbReference>
<keyword evidence="7" id="KW-1185">Reference proteome</keyword>
<feature type="domain" description="HTH crp-type" evidence="5">
    <location>
        <begin position="162"/>
        <end position="234"/>
    </location>
</feature>
<dbReference type="Gene3D" id="1.10.10.10">
    <property type="entry name" value="Winged helix-like DNA-binding domain superfamily/Winged helix DNA-binding domain"/>
    <property type="match status" value="1"/>
</dbReference>
<evidence type="ECO:0000256" key="2">
    <source>
        <dbReference type="ARBA" id="ARBA00023125"/>
    </source>
</evidence>
<dbReference type="InterPro" id="IPR012318">
    <property type="entry name" value="HTH_CRP"/>
</dbReference>
<dbReference type="STRING" id="228410.NE1296"/>
<dbReference type="GO" id="GO:0003677">
    <property type="term" value="F:DNA binding"/>
    <property type="evidence" value="ECO:0007669"/>
    <property type="project" value="UniProtKB-KW"/>
</dbReference>
<dbReference type="InterPro" id="IPR050397">
    <property type="entry name" value="Env_Response_Regulators"/>
</dbReference>
<protein>
    <submittedName>
        <fullName evidence="6">Cyclic nucleotide-binding domain:cAMP-dependent protein kinase</fullName>
    </submittedName>
</protein>
<keyword evidence="2" id="KW-0238">DNA-binding</keyword>
<dbReference type="GO" id="GO:0003700">
    <property type="term" value="F:DNA-binding transcription factor activity"/>
    <property type="evidence" value="ECO:0007669"/>
    <property type="project" value="TreeGrafter"/>
</dbReference>
<keyword evidence="3" id="KW-0804">Transcription</keyword>
<evidence type="ECO:0000259" key="5">
    <source>
        <dbReference type="PROSITE" id="PS51063"/>
    </source>
</evidence>
<evidence type="ECO:0000259" key="4">
    <source>
        <dbReference type="PROSITE" id="PS50042"/>
    </source>
</evidence>
<evidence type="ECO:0000256" key="1">
    <source>
        <dbReference type="ARBA" id="ARBA00023015"/>
    </source>
</evidence>
<evidence type="ECO:0000313" key="6">
    <source>
        <dbReference type="EMBL" id="CAD85207.1"/>
    </source>
</evidence>
<dbReference type="PROSITE" id="PS50042">
    <property type="entry name" value="CNMP_BINDING_3"/>
    <property type="match status" value="1"/>
</dbReference>
<gene>
    <name evidence="6" type="ordered locus">NE1296</name>
</gene>
<evidence type="ECO:0000313" key="7">
    <source>
        <dbReference type="Proteomes" id="UP000001416"/>
    </source>
</evidence>
<accession>Q82V15</accession>
<sequence length="249" mass="28243">MVSMSTYANDFYNQSREVTGTQLTVIREFRDFSASDLEMVAQLLQMQHFLAGEEIVRYLDHSDNVFFVLEGGVRIHYFGYSGDEVILCDLSQGEFFGELTAIDGQPRSATVVARSDSLLAVMSNQAFIRLVHESPVFCMAIMQRLAGQVRRLTERVFDFSTLAVRNRIHAELLRLARQHMDSPNTAIIKPAPTHAELACFVSTHREAVTRELSELARNRLIQRTGHELRVLDVERLRKMVDLARGPVGD</sequence>
<dbReference type="PROSITE" id="PS51063">
    <property type="entry name" value="HTH_CRP_2"/>
    <property type="match status" value="1"/>
</dbReference>
<proteinExistence type="predicted"/>
<keyword evidence="6" id="KW-0808">Transferase</keyword>
<dbReference type="SUPFAM" id="SSF46785">
    <property type="entry name" value="Winged helix' DNA-binding domain"/>
    <property type="match status" value="1"/>
</dbReference>
<dbReference type="PANTHER" id="PTHR24567">
    <property type="entry name" value="CRP FAMILY TRANSCRIPTIONAL REGULATORY PROTEIN"/>
    <property type="match status" value="1"/>
</dbReference>
<evidence type="ECO:0000256" key="3">
    <source>
        <dbReference type="ARBA" id="ARBA00023163"/>
    </source>
</evidence>
<dbReference type="PANTHER" id="PTHR24567:SF68">
    <property type="entry name" value="DNA-BINDING TRANSCRIPTIONAL DUAL REGULATOR CRP"/>
    <property type="match status" value="1"/>
</dbReference>
<dbReference type="GO" id="GO:0016301">
    <property type="term" value="F:kinase activity"/>
    <property type="evidence" value="ECO:0007669"/>
    <property type="project" value="UniProtKB-KW"/>
</dbReference>
<dbReference type="Gene3D" id="2.60.120.10">
    <property type="entry name" value="Jelly Rolls"/>
    <property type="match status" value="1"/>
</dbReference>
<dbReference type="InterPro" id="IPR000595">
    <property type="entry name" value="cNMP-bd_dom"/>
</dbReference>
<dbReference type="Pfam" id="PF13545">
    <property type="entry name" value="HTH_Crp_2"/>
    <property type="match status" value="1"/>
</dbReference>
<dbReference type="Proteomes" id="UP000001416">
    <property type="component" value="Chromosome"/>
</dbReference>
<dbReference type="SUPFAM" id="SSF51206">
    <property type="entry name" value="cAMP-binding domain-like"/>
    <property type="match status" value="1"/>
</dbReference>
<dbReference type="InterPro" id="IPR014710">
    <property type="entry name" value="RmlC-like_jellyroll"/>
</dbReference>
<dbReference type="PRINTS" id="PR00103">
    <property type="entry name" value="CAMPKINASE"/>
</dbReference>
<dbReference type="PhylomeDB" id="Q82V15"/>
<organism evidence="6 7">
    <name type="scientific">Nitrosomonas europaea (strain ATCC 19718 / CIP 103999 / KCTC 2705 / NBRC 14298)</name>
    <dbReference type="NCBI Taxonomy" id="228410"/>
    <lineage>
        <taxon>Bacteria</taxon>
        <taxon>Pseudomonadati</taxon>
        <taxon>Pseudomonadota</taxon>
        <taxon>Betaproteobacteria</taxon>
        <taxon>Nitrosomonadales</taxon>
        <taxon>Nitrosomonadaceae</taxon>
        <taxon>Nitrosomonas</taxon>
    </lineage>
</organism>